<evidence type="ECO:0000313" key="2">
    <source>
        <dbReference type="Proteomes" id="UP001482186"/>
    </source>
</evidence>
<reference evidence="1 2" key="1">
    <citation type="submission" date="2024-04" db="EMBL/GenBank/DDBJ databases">
        <title>Human intestinal bacterial collection.</title>
        <authorList>
            <person name="Pauvert C."/>
            <person name="Hitch T.C.A."/>
            <person name="Clavel T."/>
        </authorList>
    </citation>
    <scope>NUCLEOTIDE SEQUENCE [LARGE SCALE GENOMIC DNA]</scope>
    <source>
        <strain evidence="1 2">CLA-AA-H141</strain>
    </source>
</reference>
<name>A0ABV1EEI4_9FIRM</name>
<protein>
    <submittedName>
        <fullName evidence="1">Uncharacterized protein</fullName>
    </submittedName>
</protein>
<keyword evidence="2" id="KW-1185">Reference proteome</keyword>
<comment type="caution">
    <text evidence="1">The sequence shown here is derived from an EMBL/GenBank/DDBJ whole genome shotgun (WGS) entry which is preliminary data.</text>
</comment>
<organism evidence="1 2">
    <name type="scientific">Coprococcus ammoniilyticus</name>
    <dbReference type="NCBI Taxonomy" id="2981785"/>
    <lineage>
        <taxon>Bacteria</taxon>
        <taxon>Bacillati</taxon>
        <taxon>Bacillota</taxon>
        <taxon>Clostridia</taxon>
        <taxon>Lachnospirales</taxon>
        <taxon>Lachnospiraceae</taxon>
        <taxon>Coprococcus</taxon>
    </lineage>
</organism>
<gene>
    <name evidence="1" type="ORF">AAAT04_02875</name>
</gene>
<dbReference type="EMBL" id="JBBNFM010000001">
    <property type="protein sequence ID" value="MEQ2452990.1"/>
    <property type="molecule type" value="Genomic_DNA"/>
</dbReference>
<proteinExistence type="predicted"/>
<dbReference type="Proteomes" id="UP001482186">
    <property type="component" value="Unassembled WGS sequence"/>
</dbReference>
<dbReference type="RefSeq" id="WP_349115709.1">
    <property type="nucleotide sequence ID" value="NZ_JBBNFM010000001.1"/>
</dbReference>
<evidence type="ECO:0000313" key="1">
    <source>
        <dbReference type="EMBL" id="MEQ2452990.1"/>
    </source>
</evidence>
<accession>A0ABV1EEI4</accession>
<sequence>MTSTKNGKVEFGNRAYVNSVQRVYQDTQGYVVRKTMKIVQKGKDESISSGYRKVNLTEQKKQEAYRKINRMLGGN</sequence>